<evidence type="ECO:0000313" key="2">
    <source>
        <dbReference type="EMBL" id="QGK71428.1"/>
    </source>
</evidence>
<keyword evidence="1" id="KW-1133">Transmembrane helix</keyword>
<organism evidence="2 3">
    <name type="scientific">Allosaccharopolyspora coralli</name>
    <dbReference type="NCBI Taxonomy" id="2665642"/>
    <lineage>
        <taxon>Bacteria</taxon>
        <taxon>Bacillati</taxon>
        <taxon>Actinomycetota</taxon>
        <taxon>Actinomycetes</taxon>
        <taxon>Pseudonocardiales</taxon>
        <taxon>Pseudonocardiaceae</taxon>
        <taxon>Allosaccharopolyspora</taxon>
    </lineage>
</organism>
<dbReference type="AlphaFoldDB" id="A0A5Q3QA38"/>
<feature type="transmembrane region" description="Helical" evidence="1">
    <location>
        <begin position="37"/>
        <end position="58"/>
    </location>
</feature>
<evidence type="ECO:0000313" key="3">
    <source>
        <dbReference type="Proteomes" id="UP000371041"/>
    </source>
</evidence>
<proteinExistence type="predicted"/>
<feature type="transmembrane region" description="Helical" evidence="1">
    <location>
        <begin position="12"/>
        <end position="31"/>
    </location>
</feature>
<name>A0A5Q3QA38_9PSEU</name>
<dbReference type="EMBL" id="CP045929">
    <property type="protein sequence ID" value="QGK71428.1"/>
    <property type="molecule type" value="Genomic_DNA"/>
</dbReference>
<gene>
    <name evidence="2" type="ORF">GIY23_19650</name>
</gene>
<keyword evidence="3" id="KW-1185">Reference proteome</keyword>
<protein>
    <submittedName>
        <fullName evidence="2">Uncharacterized protein</fullName>
    </submittedName>
</protein>
<keyword evidence="1" id="KW-0472">Membrane</keyword>
<keyword evidence="1" id="KW-0812">Transmembrane</keyword>
<sequence length="71" mass="7839">MAREAARVSPGQAAFWEALGLTLLMCLVFALRDGVGMTWLLASALLVLFLIGWAVLYFTNRFSRRHTPPSG</sequence>
<reference evidence="3" key="1">
    <citation type="submission" date="2019-11" db="EMBL/GenBank/DDBJ databases">
        <title>The complete genome sequence of Saccharopolyspora sp. E2A.</title>
        <authorList>
            <person name="Zhang G."/>
        </authorList>
    </citation>
    <scope>NUCLEOTIDE SEQUENCE [LARGE SCALE GENOMIC DNA]</scope>
    <source>
        <strain evidence="3">E2A</strain>
    </source>
</reference>
<dbReference type="Proteomes" id="UP000371041">
    <property type="component" value="Chromosome"/>
</dbReference>
<dbReference type="KEGG" id="sace:GIY23_19650"/>
<evidence type="ECO:0000256" key="1">
    <source>
        <dbReference type="SAM" id="Phobius"/>
    </source>
</evidence>
<dbReference type="RefSeq" id="WP_154078004.1">
    <property type="nucleotide sequence ID" value="NZ_CP045929.1"/>
</dbReference>
<accession>A0A5Q3QA38</accession>